<feature type="domain" description="PKD" evidence="2">
    <location>
        <begin position="214"/>
        <end position="262"/>
    </location>
</feature>
<evidence type="ECO:0000313" key="3">
    <source>
        <dbReference type="EMBL" id="QCY47453.1"/>
    </source>
</evidence>
<evidence type="ECO:0000256" key="1">
    <source>
        <dbReference type="SAM" id="MobiDB-lite"/>
    </source>
</evidence>
<dbReference type="AlphaFoldDB" id="A0A5B7WWI3"/>
<gene>
    <name evidence="3" type="ORF">GcLGCM259_1730</name>
</gene>
<accession>A0A5B7WWI3</accession>
<dbReference type="PROSITE" id="PS50093">
    <property type="entry name" value="PKD"/>
    <property type="match status" value="1"/>
</dbReference>
<evidence type="ECO:0000313" key="4">
    <source>
        <dbReference type="Proteomes" id="UP000307000"/>
    </source>
</evidence>
<sequence length="307" mass="34771">MKLLSILVSILLSGLLVPSVPGSFSGVKAEKCTYSFRINPHDIQSRKEKCRKLLEMQERLSRIPMEWTRELDKEDSNRKQIYRVEYSNNCQLGREFFTGCDQNPDERTCPDGTAPYMRIIKYNEGPREGQVHSQSRFCPGEETPADGIAPEQFVQVIRISPEQFRRFPIKASRINSDPKQFSLRNGHTHLWAASETQTFGTVIDGTPVEVRAIPTHWNWSYGDGSSRSFTQPGNPMPEHSLHDKTSTSHSYTETGTFSVDLTTLYRGEFRVSDGTWQTIPGQAAVPSEAVPIDVWRTEKELIAGEGE</sequence>
<reference evidence="3 4" key="1">
    <citation type="submission" date="2018-12" db="EMBL/GenBank/DDBJ databases">
        <title>Complete Genome Sequence of Glutamicibacter creatinolyticus strain LGCM259,isolated from an abscess of a 12-year-old mare in Italy.</title>
        <authorList>
            <person name="Santos R.G."/>
            <person name="Silva A.L."/>
            <person name="Seyffert N."/>
            <person name="Castro T.L.P."/>
            <person name="Attili A.R."/>
            <person name="Rifici C."/>
            <person name="Mazzullo G."/>
            <person name="Brenig B."/>
            <person name="Venanzi F."/>
            <person name="Azevedo V."/>
        </authorList>
    </citation>
    <scope>NUCLEOTIDE SEQUENCE [LARGE SCALE GENOMIC DNA]</scope>
    <source>
        <strain evidence="3 4">LGCM 259</strain>
    </source>
</reference>
<feature type="region of interest" description="Disordered" evidence="1">
    <location>
        <begin position="224"/>
        <end position="252"/>
    </location>
</feature>
<dbReference type="Proteomes" id="UP000307000">
    <property type="component" value="Chromosome"/>
</dbReference>
<dbReference type="KEGG" id="gcr:GcLGCM259_1730"/>
<dbReference type="EMBL" id="CP034412">
    <property type="protein sequence ID" value="QCY47453.1"/>
    <property type="molecule type" value="Genomic_DNA"/>
</dbReference>
<protein>
    <recommendedName>
        <fullName evidence="2">PKD domain-containing protein</fullName>
    </recommendedName>
</protein>
<dbReference type="InterPro" id="IPR035986">
    <property type="entry name" value="PKD_dom_sf"/>
</dbReference>
<dbReference type="RefSeq" id="WP_138926393.1">
    <property type="nucleotide sequence ID" value="NZ_CP034412.1"/>
</dbReference>
<dbReference type="InterPro" id="IPR013783">
    <property type="entry name" value="Ig-like_fold"/>
</dbReference>
<feature type="compositionally biased region" description="Polar residues" evidence="1">
    <location>
        <begin position="224"/>
        <end position="233"/>
    </location>
</feature>
<dbReference type="InterPro" id="IPR000601">
    <property type="entry name" value="PKD_dom"/>
</dbReference>
<dbReference type="GO" id="GO:0005975">
    <property type="term" value="P:carbohydrate metabolic process"/>
    <property type="evidence" value="ECO:0007669"/>
    <property type="project" value="UniProtKB-ARBA"/>
</dbReference>
<name>A0A5B7WWI3_9MICC</name>
<proteinExistence type="predicted"/>
<dbReference type="Gene3D" id="2.60.40.10">
    <property type="entry name" value="Immunoglobulins"/>
    <property type="match status" value="1"/>
</dbReference>
<keyword evidence="4" id="KW-1185">Reference proteome</keyword>
<dbReference type="SUPFAM" id="SSF49299">
    <property type="entry name" value="PKD domain"/>
    <property type="match status" value="1"/>
</dbReference>
<evidence type="ECO:0000259" key="2">
    <source>
        <dbReference type="PROSITE" id="PS50093"/>
    </source>
</evidence>
<organism evidence="3 4">
    <name type="scientific">Glutamicibacter creatinolyticus</name>
    <dbReference type="NCBI Taxonomy" id="162496"/>
    <lineage>
        <taxon>Bacteria</taxon>
        <taxon>Bacillati</taxon>
        <taxon>Actinomycetota</taxon>
        <taxon>Actinomycetes</taxon>
        <taxon>Micrococcales</taxon>
        <taxon>Micrococcaceae</taxon>
        <taxon>Glutamicibacter</taxon>
    </lineage>
</organism>